<dbReference type="InterPro" id="IPR050445">
    <property type="entry name" value="Bact_polysacc_biosynth/exp"/>
</dbReference>
<keyword evidence="3 10" id="KW-0808">Transferase</keyword>
<dbReference type="InterPro" id="IPR025669">
    <property type="entry name" value="AAA_dom"/>
</dbReference>
<evidence type="ECO:0000256" key="8">
    <source>
        <dbReference type="ARBA" id="ARBA00051245"/>
    </source>
</evidence>
<reference evidence="10 11" key="1">
    <citation type="submission" date="2019-12" db="EMBL/GenBank/DDBJ databases">
        <title>Sequence classification of anaerobic respiratory reductive dehalogenases: First we see many, then we see few.</title>
        <authorList>
            <person name="Molenda O."/>
            <person name="Puentes Jacome L.A."/>
            <person name="Cao X."/>
            <person name="Nesbo C.L."/>
            <person name="Tang S."/>
            <person name="Morson N."/>
            <person name="Patron J."/>
            <person name="Lomheim L."/>
            <person name="Wishart D.S."/>
            <person name="Edwards E.A."/>
        </authorList>
    </citation>
    <scope>NUCLEOTIDE SEQUENCE [LARGE SCALE GENOMIC DNA]</scope>
    <source>
        <strain evidence="10 11">12DCA</strain>
    </source>
</reference>
<dbReference type="NCBIfam" id="TIGR01007">
    <property type="entry name" value="eps_fam"/>
    <property type="match status" value="1"/>
</dbReference>
<evidence type="ECO:0000256" key="4">
    <source>
        <dbReference type="ARBA" id="ARBA00022741"/>
    </source>
</evidence>
<keyword evidence="6" id="KW-0067">ATP-binding</keyword>
<dbReference type="EC" id="2.7.10.2" evidence="2"/>
<dbReference type="SUPFAM" id="SSF52540">
    <property type="entry name" value="P-loop containing nucleoside triphosphate hydrolases"/>
    <property type="match status" value="1"/>
</dbReference>
<accession>A0A857DJP3</accession>
<dbReference type="Pfam" id="PF13614">
    <property type="entry name" value="AAA_31"/>
    <property type="match status" value="1"/>
</dbReference>
<organism evidence="10 11">
    <name type="scientific">Dehalobacter restrictus</name>
    <dbReference type="NCBI Taxonomy" id="55583"/>
    <lineage>
        <taxon>Bacteria</taxon>
        <taxon>Bacillati</taxon>
        <taxon>Bacillota</taxon>
        <taxon>Clostridia</taxon>
        <taxon>Eubacteriales</taxon>
        <taxon>Desulfitobacteriaceae</taxon>
        <taxon>Dehalobacter</taxon>
    </lineage>
</organism>
<dbReference type="PANTHER" id="PTHR32309:SF13">
    <property type="entry name" value="FERRIC ENTEROBACTIN TRANSPORT PROTEIN FEPE"/>
    <property type="match status" value="1"/>
</dbReference>
<evidence type="ECO:0000256" key="2">
    <source>
        <dbReference type="ARBA" id="ARBA00011903"/>
    </source>
</evidence>
<dbReference type="EMBL" id="CP046996">
    <property type="protein sequence ID" value="QHA00931.1"/>
    <property type="molecule type" value="Genomic_DNA"/>
</dbReference>
<dbReference type="Gene3D" id="3.40.50.300">
    <property type="entry name" value="P-loop containing nucleotide triphosphate hydrolases"/>
    <property type="match status" value="1"/>
</dbReference>
<proteinExistence type="inferred from homology"/>
<sequence>MQIKTFNVYDNDNNAVRDAYEMLTAGLLINNNGRSKTFALLSCKPEEGKTSLAISLSISIARSGWRVLFVDADMRKPTAAKRLNAEAQLGLSDYLEGRGRLEEVISNTNIPNLTYLSCGTDCSNPIEKLCAVRFQKLFEQVKIEYDYIIFDTPALESVFDGAIVASKADATMLIVKAGFTSKKSLQRAKEQLHGINAKLIGIVLNKVKKRDYKRYYSSYNYFFNSNRFLKKAKKQFRSLNKGISKDTAKV</sequence>
<dbReference type="InterPro" id="IPR005702">
    <property type="entry name" value="Wzc-like_C"/>
</dbReference>
<keyword evidence="5 10" id="KW-0418">Kinase</keyword>
<evidence type="ECO:0000256" key="7">
    <source>
        <dbReference type="ARBA" id="ARBA00023137"/>
    </source>
</evidence>
<comment type="similarity">
    <text evidence="1">Belongs to the CpsD/CapB family.</text>
</comment>
<dbReference type="GO" id="GO:0005524">
    <property type="term" value="F:ATP binding"/>
    <property type="evidence" value="ECO:0007669"/>
    <property type="project" value="UniProtKB-KW"/>
</dbReference>
<gene>
    <name evidence="10" type="ORF">GQ588_09935</name>
</gene>
<evidence type="ECO:0000313" key="10">
    <source>
        <dbReference type="EMBL" id="QHA00931.1"/>
    </source>
</evidence>
<dbReference type="GO" id="GO:0004715">
    <property type="term" value="F:non-membrane spanning protein tyrosine kinase activity"/>
    <property type="evidence" value="ECO:0007669"/>
    <property type="project" value="UniProtKB-EC"/>
</dbReference>
<evidence type="ECO:0000256" key="3">
    <source>
        <dbReference type="ARBA" id="ARBA00022679"/>
    </source>
</evidence>
<dbReference type="PANTHER" id="PTHR32309">
    <property type="entry name" value="TYROSINE-PROTEIN KINASE"/>
    <property type="match status" value="1"/>
</dbReference>
<dbReference type="AlphaFoldDB" id="A0A857DJP3"/>
<protein>
    <recommendedName>
        <fullName evidence="2">non-specific protein-tyrosine kinase</fullName>
        <ecNumber evidence="2">2.7.10.2</ecNumber>
    </recommendedName>
</protein>
<dbReference type="Proteomes" id="UP000430508">
    <property type="component" value="Chromosome"/>
</dbReference>
<evidence type="ECO:0000256" key="6">
    <source>
        <dbReference type="ARBA" id="ARBA00022840"/>
    </source>
</evidence>
<evidence type="ECO:0000256" key="1">
    <source>
        <dbReference type="ARBA" id="ARBA00007316"/>
    </source>
</evidence>
<comment type="catalytic activity">
    <reaction evidence="8">
        <text>L-tyrosyl-[protein] + ATP = O-phospho-L-tyrosyl-[protein] + ADP + H(+)</text>
        <dbReference type="Rhea" id="RHEA:10596"/>
        <dbReference type="Rhea" id="RHEA-COMP:10136"/>
        <dbReference type="Rhea" id="RHEA-COMP:20101"/>
        <dbReference type="ChEBI" id="CHEBI:15378"/>
        <dbReference type="ChEBI" id="CHEBI:30616"/>
        <dbReference type="ChEBI" id="CHEBI:46858"/>
        <dbReference type="ChEBI" id="CHEBI:61978"/>
        <dbReference type="ChEBI" id="CHEBI:456216"/>
        <dbReference type="EC" id="2.7.10.2"/>
    </reaction>
</comment>
<feature type="domain" description="AAA" evidence="9">
    <location>
        <begin position="37"/>
        <end position="186"/>
    </location>
</feature>
<name>A0A857DJP3_9FIRM</name>
<dbReference type="InterPro" id="IPR027417">
    <property type="entry name" value="P-loop_NTPase"/>
</dbReference>
<evidence type="ECO:0000313" key="11">
    <source>
        <dbReference type="Proteomes" id="UP000430508"/>
    </source>
</evidence>
<dbReference type="GO" id="GO:0005886">
    <property type="term" value="C:plasma membrane"/>
    <property type="evidence" value="ECO:0007669"/>
    <property type="project" value="TreeGrafter"/>
</dbReference>
<evidence type="ECO:0000259" key="9">
    <source>
        <dbReference type="Pfam" id="PF13614"/>
    </source>
</evidence>
<evidence type="ECO:0000256" key="5">
    <source>
        <dbReference type="ARBA" id="ARBA00022777"/>
    </source>
</evidence>
<keyword evidence="4" id="KW-0547">Nucleotide-binding</keyword>
<dbReference type="CDD" id="cd05387">
    <property type="entry name" value="BY-kinase"/>
    <property type="match status" value="1"/>
</dbReference>
<keyword evidence="7" id="KW-0829">Tyrosine-protein kinase</keyword>
<dbReference type="RefSeq" id="WP_025205866.1">
    <property type="nucleotide sequence ID" value="NZ_CP046996.1"/>
</dbReference>